<keyword evidence="3" id="KW-0472">Membrane</keyword>
<evidence type="ECO:0000256" key="2">
    <source>
        <dbReference type="SAM" id="MobiDB-lite"/>
    </source>
</evidence>
<dbReference type="GeneTree" id="ENSGT00960000191015"/>
<organism evidence="4 5">
    <name type="scientific">Rhinolophus ferrumequinum</name>
    <name type="common">Greater horseshoe bat</name>
    <dbReference type="NCBI Taxonomy" id="59479"/>
    <lineage>
        <taxon>Eukaryota</taxon>
        <taxon>Metazoa</taxon>
        <taxon>Chordata</taxon>
        <taxon>Craniata</taxon>
        <taxon>Vertebrata</taxon>
        <taxon>Euteleostomi</taxon>
        <taxon>Mammalia</taxon>
        <taxon>Eutheria</taxon>
        <taxon>Laurasiatheria</taxon>
        <taxon>Chiroptera</taxon>
        <taxon>Yinpterochiroptera</taxon>
        <taxon>Rhinolophoidea</taxon>
        <taxon>Rhinolophidae</taxon>
        <taxon>Rhinolophinae</taxon>
        <taxon>Rhinolophus</taxon>
    </lineage>
</organism>
<dbReference type="PANTHER" id="PTHR10686">
    <property type="entry name" value="FOLATE TRANSPORTER"/>
    <property type="match status" value="1"/>
</dbReference>
<sequence>MALDCYQLQLKSRWFLVSFLCFYGFVAQMRPGESFITPYLLSPEKNFTQKQARACSRGRTDLGTRGPAGSAPRMGNS</sequence>
<dbReference type="GO" id="GO:0008518">
    <property type="term" value="F:folate:monoatomic anion antiporter activity"/>
    <property type="evidence" value="ECO:0007669"/>
    <property type="project" value="TreeGrafter"/>
</dbReference>
<dbReference type="Pfam" id="PF01770">
    <property type="entry name" value="Folate_carrier"/>
    <property type="match status" value="1"/>
</dbReference>
<feature type="region of interest" description="Disordered" evidence="2">
    <location>
        <begin position="53"/>
        <end position="77"/>
    </location>
</feature>
<evidence type="ECO:0000256" key="1">
    <source>
        <dbReference type="ARBA" id="ARBA00005773"/>
    </source>
</evidence>
<reference evidence="5" key="3">
    <citation type="submission" date="2018-12" db="EMBL/GenBank/DDBJ databases">
        <title>G10K-VGP greater horseshoe bat female genome, primary haplotype.</title>
        <authorList>
            <person name="Teeling E."/>
            <person name="Myers G."/>
            <person name="Vernes S."/>
            <person name="Pippel M."/>
            <person name="Winkler S."/>
            <person name="Fedrigo O."/>
            <person name="Rhie A."/>
            <person name="Koren S."/>
            <person name="Phillippy A."/>
            <person name="Lewin H."/>
            <person name="Damas J."/>
            <person name="Howe K."/>
            <person name="Mountcastle J."/>
            <person name="Jarvis E.D."/>
        </authorList>
    </citation>
    <scope>NUCLEOTIDE SEQUENCE [LARGE SCALE GENOMIC DNA]</scope>
</reference>
<name>A0A671DLY7_RHIFE</name>
<dbReference type="OMA" id="GADCHSY"/>
<dbReference type="AlphaFoldDB" id="A0A671DLY7"/>
<reference evidence="4" key="4">
    <citation type="submission" date="2025-08" db="UniProtKB">
        <authorList>
            <consortium name="Ensembl"/>
        </authorList>
    </citation>
    <scope>IDENTIFICATION</scope>
</reference>
<evidence type="ECO:0000256" key="3">
    <source>
        <dbReference type="SAM" id="Phobius"/>
    </source>
</evidence>
<dbReference type="GO" id="GO:0016324">
    <property type="term" value="C:apical plasma membrane"/>
    <property type="evidence" value="ECO:0007669"/>
    <property type="project" value="TreeGrafter"/>
</dbReference>
<feature type="transmembrane region" description="Helical" evidence="3">
    <location>
        <begin position="12"/>
        <end position="29"/>
    </location>
</feature>
<keyword evidence="3" id="KW-1133">Transmembrane helix</keyword>
<protein>
    <submittedName>
        <fullName evidence="4">Uncharacterized protein</fullName>
    </submittedName>
</protein>
<accession>A0A671DLY7</accession>
<dbReference type="InterPro" id="IPR002666">
    <property type="entry name" value="Folate_carrier"/>
</dbReference>
<reference evidence="4" key="5">
    <citation type="submission" date="2025-09" db="UniProtKB">
        <authorList>
            <consortium name="Ensembl"/>
        </authorList>
    </citation>
    <scope>IDENTIFICATION</scope>
</reference>
<dbReference type="InParanoid" id="A0A671DLY7"/>
<dbReference type="Ensembl" id="ENSRFET00010002360.1">
    <property type="protein sequence ID" value="ENSRFEP00010002136.1"/>
    <property type="gene ID" value="ENSRFEG00010001565.1"/>
</dbReference>
<dbReference type="Proteomes" id="UP000472240">
    <property type="component" value="Chromosome 2"/>
</dbReference>
<dbReference type="GO" id="GO:0005542">
    <property type="term" value="F:folic acid binding"/>
    <property type="evidence" value="ECO:0007669"/>
    <property type="project" value="TreeGrafter"/>
</dbReference>
<dbReference type="GO" id="GO:0016323">
    <property type="term" value="C:basolateral plasma membrane"/>
    <property type="evidence" value="ECO:0007669"/>
    <property type="project" value="TreeGrafter"/>
</dbReference>
<keyword evidence="5" id="KW-1185">Reference proteome</keyword>
<evidence type="ECO:0000313" key="4">
    <source>
        <dbReference type="Ensembl" id="ENSRFEP00010002136.1"/>
    </source>
</evidence>
<comment type="similarity">
    <text evidence="1">Belongs to the reduced folate carrier (RFC) transporter (TC 2.A.48) family.</text>
</comment>
<proteinExistence type="inferred from homology"/>
<dbReference type="GO" id="GO:0098838">
    <property type="term" value="P:folate transmembrane transport"/>
    <property type="evidence" value="ECO:0007669"/>
    <property type="project" value="TreeGrafter"/>
</dbReference>
<dbReference type="PANTHER" id="PTHR10686:SF12">
    <property type="entry name" value="REDUCED FOLATE TRANSPORTER"/>
    <property type="match status" value="1"/>
</dbReference>
<keyword evidence="3" id="KW-0812">Transmembrane</keyword>
<reference evidence="4 5" key="2">
    <citation type="journal article" date="2018" name="Annu Rev Anim Biosci">
        <title>Bat Biology, Genomes, and the Bat1K Project: To Generate Chromosome-Level Genomes for All Living Bat Species.</title>
        <authorList>
            <person name="Teeling E.C."/>
            <person name="Vernes S.C."/>
            <person name="Davalos L.M."/>
            <person name="Ray D.A."/>
            <person name="Gilbert M.T.P."/>
            <person name="Myers E."/>
        </authorList>
    </citation>
    <scope>NUCLEOTIDE SEQUENCE</scope>
</reference>
<reference evidence="4 5" key="1">
    <citation type="journal article" date="2015" name="Annu Rev Anim Biosci">
        <title>The Genome 10K Project: a way forward.</title>
        <authorList>
            <person name="Koepfli K.P."/>
            <person name="Paten B."/>
            <person name="O'Brien S.J."/>
            <person name="Koepfli K.P."/>
            <person name="Paten B."/>
            <person name="Antunes A."/>
            <person name="Belov K."/>
            <person name="Bustamante C."/>
            <person name="Castoe T.A."/>
            <person name="Clawson H."/>
            <person name="Crawford A.J."/>
            <person name="Diekhans M."/>
            <person name="Distel D."/>
            <person name="Durbin R."/>
            <person name="Earl D."/>
            <person name="Fujita M.K."/>
            <person name="Gamble T."/>
            <person name="Georges A."/>
            <person name="Gemmell N."/>
            <person name="Gilbert M.T."/>
            <person name="Graves J.M."/>
            <person name="Green R.E."/>
            <person name="Hickey G."/>
            <person name="Jarvis E.D."/>
            <person name="Johnson W."/>
            <person name="Komissarov A."/>
            <person name="Korf I."/>
            <person name="Kuhn R."/>
            <person name="Larkin D.M."/>
            <person name="Lewin H."/>
            <person name="Lopez J.V."/>
            <person name="Ma J."/>
            <person name="Marques-Bonet T."/>
            <person name="Miller W."/>
            <person name="Murphy R."/>
            <person name="Pevzner P."/>
            <person name="Shapiro B."/>
            <person name="Steiner C."/>
            <person name="Tamazian G."/>
            <person name="Venkatesh B."/>
            <person name="Wang J."/>
            <person name="Wayne R."/>
            <person name="Wiley E."/>
            <person name="Yang H."/>
            <person name="Zhang G."/>
            <person name="Haussler D."/>
            <person name="Ryder O."/>
            <person name="O'Brien S.J."/>
        </authorList>
    </citation>
    <scope>NUCLEOTIDE SEQUENCE</scope>
</reference>
<evidence type="ECO:0000313" key="5">
    <source>
        <dbReference type="Proteomes" id="UP000472240"/>
    </source>
</evidence>